<evidence type="ECO:0000313" key="15">
    <source>
        <dbReference type="EMBL" id="TYL98207.1"/>
    </source>
</evidence>
<keyword evidence="6 13" id="KW-0812">Transmembrane</keyword>
<comment type="caution">
    <text evidence="15">The sequence shown here is derived from an EMBL/GenBank/DDBJ whole genome shotgun (WGS) entry which is preliminary data.</text>
</comment>
<sequence length="226" mass="24570">MNISYYDLSVWVLPVLLAITFHEAAHGFVAHRLGDNTAFQLGRVSFNPLRHIDPFGTLILPAMMLFAHSPFLFGYAKPVPVNYRNLKNPRLDMVWVALAGPVTNILLALVAGLALHALPWAPASSAQWIFDNLKNALLINAVLAVFNMMPIPPLDGGRVAVGLLPRPLALPLSRLEPYGMMILIALLILLPLVGSQFGLNLDVISAILRTLTGYVIQAVLLLTGNA</sequence>
<dbReference type="Proteomes" id="UP000324758">
    <property type="component" value="Unassembled WGS sequence"/>
</dbReference>
<evidence type="ECO:0000256" key="1">
    <source>
        <dbReference type="ARBA" id="ARBA00001947"/>
    </source>
</evidence>
<feature type="domain" description="Peptidase M50" evidence="14">
    <location>
        <begin position="129"/>
        <end position="190"/>
    </location>
</feature>
<dbReference type="RefSeq" id="WP_148771459.1">
    <property type="nucleotide sequence ID" value="NZ_VSSS01000013.1"/>
</dbReference>
<evidence type="ECO:0000256" key="13">
    <source>
        <dbReference type="SAM" id="Phobius"/>
    </source>
</evidence>
<organism evidence="15 16">
    <name type="scientific">Bradyrhizobium rifense</name>
    <dbReference type="NCBI Taxonomy" id="515499"/>
    <lineage>
        <taxon>Bacteria</taxon>
        <taxon>Pseudomonadati</taxon>
        <taxon>Pseudomonadota</taxon>
        <taxon>Alphaproteobacteria</taxon>
        <taxon>Hyphomicrobiales</taxon>
        <taxon>Nitrobacteraceae</taxon>
        <taxon>Bradyrhizobium</taxon>
    </lineage>
</organism>
<keyword evidence="12 13" id="KW-0472">Membrane</keyword>
<evidence type="ECO:0000256" key="2">
    <source>
        <dbReference type="ARBA" id="ARBA00004651"/>
    </source>
</evidence>
<dbReference type="OrthoDB" id="9800627at2"/>
<accession>A0A5D3KLF1</accession>
<name>A0A5D3KLF1_9BRAD</name>
<dbReference type="InterPro" id="IPR052348">
    <property type="entry name" value="Metallopeptidase_M50B"/>
</dbReference>
<evidence type="ECO:0000256" key="7">
    <source>
        <dbReference type="ARBA" id="ARBA00022723"/>
    </source>
</evidence>
<dbReference type="AlphaFoldDB" id="A0A5D3KLF1"/>
<dbReference type="EMBL" id="VSSS01000013">
    <property type="protein sequence ID" value="TYL98207.1"/>
    <property type="molecule type" value="Genomic_DNA"/>
</dbReference>
<keyword evidence="4" id="KW-1003">Cell membrane</keyword>
<gene>
    <name evidence="15" type="ORF">FXB40_06980</name>
</gene>
<feature type="transmembrane region" description="Helical" evidence="13">
    <location>
        <begin position="175"/>
        <end position="197"/>
    </location>
</feature>
<keyword evidence="16" id="KW-1185">Reference proteome</keyword>
<evidence type="ECO:0000256" key="9">
    <source>
        <dbReference type="ARBA" id="ARBA00022833"/>
    </source>
</evidence>
<keyword evidence="5 15" id="KW-0645">Protease</keyword>
<proteinExistence type="inferred from homology"/>
<feature type="transmembrane region" description="Helical" evidence="13">
    <location>
        <begin position="94"/>
        <end position="116"/>
    </location>
</feature>
<evidence type="ECO:0000313" key="16">
    <source>
        <dbReference type="Proteomes" id="UP000324758"/>
    </source>
</evidence>
<feature type="transmembrane region" description="Helical" evidence="13">
    <location>
        <begin position="51"/>
        <end position="73"/>
    </location>
</feature>
<keyword evidence="8" id="KW-0378">Hydrolase</keyword>
<evidence type="ECO:0000256" key="11">
    <source>
        <dbReference type="ARBA" id="ARBA00023049"/>
    </source>
</evidence>
<evidence type="ECO:0000256" key="12">
    <source>
        <dbReference type="ARBA" id="ARBA00023136"/>
    </source>
</evidence>
<keyword evidence="9" id="KW-0862">Zinc</keyword>
<dbReference type="GO" id="GO:0046872">
    <property type="term" value="F:metal ion binding"/>
    <property type="evidence" value="ECO:0007669"/>
    <property type="project" value="UniProtKB-KW"/>
</dbReference>
<dbReference type="GO" id="GO:0005886">
    <property type="term" value="C:plasma membrane"/>
    <property type="evidence" value="ECO:0007669"/>
    <property type="project" value="UniProtKB-SubCell"/>
</dbReference>
<dbReference type="InterPro" id="IPR044537">
    <property type="entry name" value="Rip2-like"/>
</dbReference>
<dbReference type="GO" id="GO:0006508">
    <property type="term" value="P:proteolysis"/>
    <property type="evidence" value="ECO:0007669"/>
    <property type="project" value="UniProtKB-KW"/>
</dbReference>
<comment type="similarity">
    <text evidence="3">Belongs to the peptidase M50B family.</text>
</comment>
<evidence type="ECO:0000256" key="8">
    <source>
        <dbReference type="ARBA" id="ARBA00022801"/>
    </source>
</evidence>
<keyword evidence="11" id="KW-0482">Metalloprotease</keyword>
<evidence type="ECO:0000256" key="4">
    <source>
        <dbReference type="ARBA" id="ARBA00022475"/>
    </source>
</evidence>
<dbReference type="PANTHER" id="PTHR35864:SF1">
    <property type="entry name" value="ZINC METALLOPROTEASE YWHC-RELATED"/>
    <property type="match status" value="1"/>
</dbReference>
<keyword evidence="7" id="KW-0479">Metal-binding</keyword>
<evidence type="ECO:0000256" key="10">
    <source>
        <dbReference type="ARBA" id="ARBA00022989"/>
    </source>
</evidence>
<dbReference type="Pfam" id="PF02163">
    <property type="entry name" value="Peptidase_M50"/>
    <property type="match status" value="1"/>
</dbReference>
<dbReference type="InterPro" id="IPR008915">
    <property type="entry name" value="Peptidase_M50"/>
</dbReference>
<dbReference type="GO" id="GO:0008237">
    <property type="term" value="F:metallopeptidase activity"/>
    <property type="evidence" value="ECO:0007669"/>
    <property type="project" value="UniProtKB-KW"/>
</dbReference>
<comment type="cofactor">
    <cofactor evidence="1">
        <name>Zn(2+)</name>
        <dbReference type="ChEBI" id="CHEBI:29105"/>
    </cofactor>
</comment>
<comment type="subcellular location">
    <subcellularLocation>
        <location evidence="2">Cell membrane</location>
        <topology evidence="2">Multi-pass membrane protein</topology>
    </subcellularLocation>
</comment>
<evidence type="ECO:0000259" key="14">
    <source>
        <dbReference type="Pfam" id="PF02163"/>
    </source>
</evidence>
<keyword evidence="10 13" id="KW-1133">Transmembrane helix</keyword>
<evidence type="ECO:0000256" key="6">
    <source>
        <dbReference type="ARBA" id="ARBA00022692"/>
    </source>
</evidence>
<dbReference type="PANTHER" id="PTHR35864">
    <property type="entry name" value="ZINC METALLOPROTEASE MJ0611-RELATED"/>
    <property type="match status" value="1"/>
</dbReference>
<evidence type="ECO:0000256" key="5">
    <source>
        <dbReference type="ARBA" id="ARBA00022670"/>
    </source>
</evidence>
<reference evidence="15 16" key="1">
    <citation type="submission" date="2019-08" db="EMBL/GenBank/DDBJ databases">
        <title>Bradyrhizobium hipponensis sp. nov., a rhizobium isolated from a Lupinus angustifolius root nodule in Tunisia.</title>
        <authorList>
            <person name="Off K."/>
            <person name="Rejili M."/>
            <person name="Mars M."/>
            <person name="Brachmann A."/>
            <person name="Marin M."/>
        </authorList>
    </citation>
    <scope>NUCLEOTIDE SEQUENCE [LARGE SCALE GENOMIC DNA]</scope>
    <source>
        <strain evidence="15 16">CTAW71</strain>
    </source>
</reference>
<dbReference type="CDD" id="cd06158">
    <property type="entry name" value="S2P-M50_like_1"/>
    <property type="match status" value="1"/>
</dbReference>
<evidence type="ECO:0000256" key="3">
    <source>
        <dbReference type="ARBA" id="ARBA00007931"/>
    </source>
</evidence>
<protein>
    <submittedName>
        <fullName evidence="15">Site-2 protease family protein</fullName>
    </submittedName>
</protein>